<dbReference type="AlphaFoldDB" id="B1NEW6"/>
<dbReference type="EMBL" id="EF444543">
    <property type="protein sequence ID" value="ABS44875.1"/>
    <property type="molecule type" value="mRNA"/>
</dbReference>
<accession>B1NEW6</accession>
<reference evidence="1" key="1">
    <citation type="journal article" date="2009" name="Gene">
        <title>Screening and cloning of antimicrobial DNA sequences using a vital staining method.</title>
        <authorList>
            <person name="Cheng X."/>
            <person name="Liu G."/>
            <person name="Ye G."/>
            <person name="Wang H."/>
            <person name="Shen X."/>
            <person name="Wu K."/>
            <person name="Xie J."/>
            <person name="Altosaar I."/>
        </authorList>
    </citation>
    <scope>NUCLEOTIDE SEQUENCE</scope>
</reference>
<organism evidence="1">
    <name type="scientific">Pteromalus puparum</name>
    <dbReference type="NCBI Taxonomy" id="32389"/>
    <lineage>
        <taxon>Eukaryota</taxon>
        <taxon>Metazoa</taxon>
        <taxon>Ecdysozoa</taxon>
        <taxon>Arthropoda</taxon>
        <taxon>Hexapoda</taxon>
        <taxon>Insecta</taxon>
        <taxon>Pterygota</taxon>
        <taxon>Neoptera</taxon>
        <taxon>Endopterygota</taxon>
        <taxon>Hymenoptera</taxon>
        <taxon>Apocrita</taxon>
        <taxon>Proctotrupomorpha</taxon>
        <taxon>Chalcidoidea</taxon>
        <taxon>Pteromalidae</taxon>
        <taxon>Pteromalinae</taxon>
        <taxon>Pteromalus</taxon>
    </lineage>
</organism>
<protein>
    <submittedName>
        <fullName evidence="1">Putative antimicrobial peptide</fullName>
    </submittedName>
</protein>
<sequence length="41" mass="4990">KWGWIYITILFADVGGFKSSRHPEERRVQERRFKRITRGPD</sequence>
<feature type="non-terminal residue" evidence="1">
    <location>
        <position position="1"/>
    </location>
</feature>
<name>B1NEW6_9HYME</name>
<proteinExistence type="evidence at transcript level"/>
<evidence type="ECO:0000313" key="1">
    <source>
        <dbReference type="EMBL" id="ABS44875.1"/>
    </source>
</evidence>